<reference evidence="2" key="1">
    <citation type="journal article" date="2024" name="Proc. Natl. Acad. Sci. U.S.A.">
        <title>Extraordinary preservation of gene collinearity over three hundred million years revealed in homosporous lycophytes.</title>
        <authorList>
            <person name="Li C."/>
            <person name="Wickell D."/>
            <person name="Kuo L.Y."/>
            <person name="Chen X."/>
            <person name="Nie B."/>
            <person name="Liao X."/>
            <person name="Peng D."/>
            <person name="Ji J."/>
            <person name="Jenkins J."/>
            <person name="Williams M."/>
            <person name="Shu S."/>
            <person name="Plott C."/>
            <person name="Barry K."/>
            <person name="Rajasekar S."/>
            <person name="Grimwood J."/>
            <person name="Han X."/>
            <person name="Sun S."/>
            <person name="Hou Z."/>
            <person name="He W."/>
            <person name="Dai G."/>
            <person name="Sun C."/>
            <person name="Schmutz J."/>
            <person name="Leebens-Mack J.H."/>
            <person name="Li F.W."/>
            <person name="Wang L."/>
        </authorList>
    </citation>
    <scope>NUCLEOTIDE SEQUENCE [LARGE SCALE GENOMIC DNA]</scope>
    <source>
        <strain evidence="2">cv. PW_Plant_1</strain>
    </source>
</reference>
<evidence type="ECO:0000313" key="1">
    <source>
        <dbReference type="EMBL" id="KAJ7538848.1"/>
    </source>
</evidence>
<name>A0ACC2CA15_DIPCM</name>
<gene>
    <name evidence="1" type="ORF">O6H91_11G065400</name>
</gene>
<organism evidence="1 2">
    <name type="scientific">Diphasiastrum complanatum</name>
    <name type="common">Issler's clubmoss</name>
    <name type="synonym">Lycopodium complanatum</name>
    <dbReference type="NCBI Taxonomy" id="34168"/>
    <lineage>
        <taxon>Eukaryota</taxon>
        <taxon>Viridiplantae</taxon>
        <taxon>Streptophyta</taxon>
        <taxon>Embryophyta</taxon>
        <taxon>Tracheophyta</taxon>
        <taxon>Lycopodiopsida</taxon>
        <taxon>Lycopodiales</taxon>
        <taxon>Lycopodiaceae</taxon>
        <taxon>Lycopodioideae</taxon>
        <taxon>Diphasiastrum</taxon>
    </lineage>
</organism>
<dbReference type="Proteomes" id="UP001162992">
    <property type="component" value="Chromosome 11"/>
</dbReference>
<proteinExistence type="predicted"/>
<comment type="caution">
    <text evidence="1">The sequence shown here is derived from an EMBL/GenBank/DDBJ whole genome shotgun (WGS) entry which is preliminary data.</text>
</comment>
<evidence type="ECO:0000313" key="2">
    <source>
        <dbReference type="Proteomes" id="UP001162992"/>
    </source>
</evidence>
<dbReference type="EMBL" id="CM055102">
    <property type="protein sequence ID" value="KAJ7538848.1"/>
    <property type="molecule type" value="Genomic_DNA"/>
</dbReference>
<keyword evidence="2" id="KW-1185">Reference proteome</keyword>
<accession>A0ACC2CA15</accession>
<sequence length="672" mass="73603">MGSQKTCEISVEEQQLTNKEFYFSWSKHLPVKGQAKDPPDFQLETSVVHKGNLQLVSPSKHRQTLKREFRTVSAISPQHQEHVVKPLPVKILPTIGASTSLLITDNLKLQPRKKLKSSTSHSFPEENQKCMYPVVEPHKRESDSLSKGQTFGQAATGRLLLENHKTEKHKFECQLAPHAQNHAAKLHQDGKSLSLPLVSQQNLALTDFSSEENLRVMYSSEGPMNFHQNYPCAIRHSQNPSVSGSPTCGTSTSPASGTVSQKDIHALPLAPQKPKDSQRLTHVSKRGLDHNFEKQQIVAPNHQGGAAASCKERLLVQDKIQSQKNSDKDLQLYKYQSVSGGERVLEINAMQPTKSLSKSAAYFQAQNSAVIGNNLGEVRGENFKLDFLLDACTQASKMSSAVLKKVSFTDKAVPGQSVGSQMTSMRETEINFEPCGASKSMASCAEADRFSSSPGQSASVDDGSFKELIASVAMEETARHFVRSKLLMLPAHAPMPVAAPIFSSGEPSLPLLMNCLQRPSESVQTSTHCYKDCPAPPHISYSDLQKSPTSSQSPENMAEKNSSCGRLLVAHQKRFINLQAFLRLCDETDQTDLLQALRSLSAAARSGHAFNLETRALKLSVEEGKEMIRLKMLNVMGRSLHPKHQTADIGSTPAGLRLPAPGMPTICSSQNA</sequence>
<protein>
    <submittedName>
        <fullName evidence="1">Uncharacterized protein</fullName>
    </submittedName>
</protein>